<accession>A0A6L6GA25</accession>
<dbReference type="SUPFAM" id="SSF56601">
    <property type="entry name" value="beta-lactamase/transpeptidase-like"/>
    <property type="match status" value="1"/>
</dbReference>
<proteinExistence type="inferred from homology"/>
<dbReference type="SUPFAM" id="SSF56519">
    <property type="entry name" value="Penicillin binding protein dimerisation domain"/>
    <property type="match status" value="1"/>
</dbReference>
<dbReference type="NCBIfam" id="NF038278">
    <property type="entry name" value="strep_PBP2B"/>
    <property type="match status" value="1"/>
</dbReference>
<keyword evidence="9" id="KW-0961">Cell wall biogenesis/degradation</keyword>
<protein>
    <submittedName>
        <fullName evidence="12">Penicillin-binding protein 2</fullName>
    </submittedName>
</protein>
<dbReference type="InterPro" id="IPR050515">
    <property type="entry name" value="Beta-lactam/transpept"/>
</dbReference>
<comment type="caution">
    <text evidence="12">The sequence shown here is derived from an EMBL/GenBank/DDBJ whole genome shotgun (WGS) entry which is preliminary data.</text>
</comment>
<dbReference type="GO" id="GO:0071555">
    <property type="term" value="P:cell wall organization"/>
    <property type="evidence" value="ECO:0007669"/>
    <property type="project" value="UniProtKB-KW"/>
</dbReference>
<keyword evidence="7" id="KW-1133">Transmembrane helix</keyword>
<name>A0A6L6GA25_STRUB</name>
<feature type="domain" description="Penicillin-binding protein transpeptidase" evidence="10">
    <location>
        <begin position="362"/>
        <end position="689"/>
    </location>
</feature>
<comment type="similarity">
    <text evidence="2">Belongs to the transpeptidase family.</text>
</comment>
<dbReference type="EMBL" id="WLXI01000054">
    <property type="protein sequence ID" value="MTD02138.1"/>
    <property type="molecule type" value="Genomic_DNA"/>
</dbReference>
<dbReference type="Proteomes" id="UP000483839">
    <property type="component" value="Unassembled WGS sequence"/>
</dbReference>
<dbReference type="Gene3D" id="1.10.10.1230">
    <property type="entry name" value="Penicillin-binding protein, N-terminal non-catalytic domain, head sub-domain"/>
    <property type="match status" value="1"/>
</dbReference>
<dbReference type="Pfam" id="PF00905">
    <property type="entry name" value="Transpeptidase"/>
    <property type="match status" value="1"/>
</dbReference>
<evidence type="ECO:0000256" key="9">
    <source>
        <dbReference type="ARBA" id="ARBA00023316"/>
    </source>
</evidence>
<keyword evidence="4" id="KW-0812">Transmembrane</keyword>
<evidence type="ECO:0000256" key="8">
    <source>
        <dbReference type="ARBA" id="ARBA00023136"/>
    </source>
</evidence>
<gene>
    <name evidence="12" type="ORF">GKS16_07655</name>
</gene>
<keyword evidence="3" id="KW-1003">Cell membrane</keyword>
<dbReference type="AlphaFoldDB" id="A0A6L6GA25"/>
<reference evidence="12 13" key="1">
    <citation type="submission" date="2019-11" db="EMBL/GenBank/DDBJ databases">
        <title>Streptococcus uberis isolated from clinical mastitis cases on a southeastern Queensland dairy.</title>
        <authorList>
            <person name="Workentine M.L."/>
            <person name="Price R."/>
            <person name="Olchowy T."/>
        </authorList>
    </citation>
    <scope>NUCLEOTIDE SEQUENCE [LARGE SCALE GENOMIC DNA]</scope>
    <source>
        <strain evidence="12 13">OLC4459-A17</strain>
    </source>
</reference>
<evidence type="ECO:0000256" key="3">
    <source>
        <dbReference type="ARBA" id="ARBA00022475"/>
    </source>
</evidence>
<dbReference type="PANTHER" id="PTHR30627:SF2">
    <property type="entry name" value="PEPTIDOGLYCAN D,D-TRANSPEPTIDASE MRDA"/>
    <property type="match status" value="1"/>
</dbReference>
<dbReference type="GO" id="GO:0009252">
    <property type="term" value="P:peptidoglycan biosynthetic process"/>
    <property type="evidence" value="ECO:0007669"/>
    <property type="project" value="UniProtKB-KW"/>
</dbReference>
<dbReference type="Gene3D" id="3.40.710.10">
    <property type="entry name" value="DD-peptidase/beta-lactamase superfamily"/>
    <property type="match status" value="1"/>
</dbReference>
<dbReference type="Pfam" id="PF03717">
    <property type="entry name" value="PBP_dimer"/>
    <property type="match status" value="1"/>
</dbReference>
<evidence type="ECO:0000259" key="11">
    <source>
        <dbReference type="Pfam" id="PF03717"/>
    </source>
</evidence>
<keyword evidence="6" id="KW-0573">Peptidoglycan synthesis</keyword>
<keyword evidence="8" id="KW-0472">Membrane</keyword>
<feature type="domain" description="Penicillin-binding protein dimerisation" evidence="11">
    <location>
        <begin position="76"/>
        <end position="313"/>
    </location>
</feature>
<dbReference type="GO" id="GO:0008658">
    <property type="term" value="F:penicillin binding"/>
    <property type="evidence" value="ECO:0007669"/>
    <property type="project" value="InterPro"/>
</dbReference>
<sequence length="699" mass="76539">MGKVVCKEVIVIKKEKPSFIVKKKASIPHRIHLLFLIIVLLFIALVLRLSHMQIQNKAFYDAKLKASTVYKVKNSNPRGMIFDYKGKVLVSNELKDVVSYTRSPKTSAADLKKLAKKLSQYVTYTDSKVTLRAKKDYYLADPKVYAKVVEKLPKAKKMDQYGNRLAESVIYNNAVASLTQKELTYSPEEVKQISIFNQMNAAATFNTVYLRTADLTDQEIAYIVANKAKLPGIAISTDWNRKVEDASLNSIIGKVSSKEAGLPREDAERYLKEGYSLNDRVGTSYLEKAYEKVLQGKHDVREIKTNKKGKILSDKVTSKGAKGKNLKLTIDTDFQNGVDQIVRNYFDSEISQGKATYSEGVYAVAMNPKTGAVLAMSGLSRDLDSGQIQKNALGTITNVFTPGSVVKGATLTAGWQNGVISGNQVLTDQPIQFGNSKPINSWFTAGQQNITATQALEYSSNTYMVQIALKMMGQEYHVGMSLMTDGMKKAMEALRSTFSEFGLGVSTGIDLPGESQGYVTKDYTASNVLTEAFGQFDNYTTLQLAQYVSTIANGGQRIAPHVVDSIYANDGTKGLGKLEKILEPTVLNKVTISSEQLAILQEGFYQVVNSSSPYATGKGLVGGSVPISAKTGTAETYAKDKEGNTVATFNLNVVAYGPSQDPEVAVAIMYPHASDALAKSHQQMARDIINLYMANKAKT</sequence>
<dbReference type="InterPro" id="IPR047982">
    <property type="entry name" value="PBP2B"/>
</dbReference>
<dbReference type="GO" id="GO:0008360">
    <property type="term" value="P:regulation of cell shape"/>
    <property type="evidence" value="ECO:0007669"/>
    <property type="project" value="UniProtKB-KW"/>
</dbReference>
<organism evidence="12 13">
    <name type="scientific">Streptococcus uberis</name>
    <dbReference type="NCBI Taxonomy" id="1349"/>
    <lineage>
        <taxon>Bacteria</taxon>
        <taxon>Bacillati</taxon>
        <taxon>Bacillota</taxon>
        <taxon>Bacilli</taxon>
        <taxon>Lactobacillales</taxon>
        <taxon>Streptococcaceae</taxon>
        <taxon>Streptococcus</taxon>
    </lineage>
</organism>
<keyword evidence="5" id="KW-0133">Cell shape</keyword>
<evidence type="ECO:0000256" key="1">
    <source>
        <dbReference type="ARBA" id="ARBA00004162"/>
    </source>
</evidence>
<dbReference type="Gene3D" id="3.90.1310.10">
    <property type="entry name" value="Penicillin-binding protein 2a (Domain 2)"/>
    <property type="match status" value="1"/>
</dbReference>
<dbReference type="GO" id="GO:0071972">
    <property type="term" value="F:peptidoglycan L,D-transpeptidase activity"/>
    <property type="evidence" value="ECO:0007669"/>
    <property type="project" value="InterPro"/>
</dbReference>
<evidence type="ECO:0000259" key="10">
    <source>
        <dbReference type="Pfam" id="PF00905"/>
    </source>
</evidence>
<dbReference type="InterPro" id="IPR005311">
    <property type="entry name" value="PBP_dimer"/>
</dbReference>
<evidence type="ECO:0000256" key="2">
    <source>
        <dbReference type="ARBA" id="ARBA00007171"/>
    </source>
</evidence>
<evidence type="ECO:0000256" key="7">
    <source>
        <dbReference type="ARBA" id="ARBA00022989"/>
    </source>
</evidence>
<dbReference type="GO" id="GO:0005886">
    <property type="term" value="C:plasma membrane"/>
    <property type="evidence" value="ECO:0007669"/>
    <property type="project" value="UniProtKB-SubCell"/>
</dbReference>
<dbReference type="PANTHER" id="PTHR30627">
    <property type="entry name" value="PEPTIDOGLYCAN D,D-TRANSPEPTIDASE"/>
    <property type="match status" value="1"/>
</dbReference>
<comment type="subcellular location">
    <subcellularLocation>
        <location evidence="1">Cell membrane</location>
        <topology evidence="1">Single-pass membrane protein</topology>
    </subcellularLocation>
</comment>
<evidence type="ECO:0000313" key="13">
    <source>
        <dbReference type="Proteomes" id="UP000483839"/>
    </source>
</evidence>
<dbReference type="InterPro" id="IPR012338">
    <property type="entry name" value="Beta-lactam/transpept-like"/>
</dbReference>
<evidence type="ECO:0000256" key="4">
    <source>
        <dbReference type="ARBA" id="ARBA00022692"/>
    </source>
</evidence>
<evidence type="ECO:0000256" key="6">
    <source>
        <dbReference type="ARBA" id="ARBA00022984"/>
    </source>
</evidence>
<dbReference type="InterPro" id="IPR036138">
    <property type="entry name" value="PBP_dimer_sf"/>
</dbReference>
<dbReference type="InterPro" id="IPR001460">
    <property type="entry name" value="PCN-bd_Tpept"/>
</dbReference>
<evidence type="ECO:0000256" key="5">
    <source>
        <dbReference type="ARBA" id="ARBA00022960"/>
    </source>
</evidence>
<evidence type="ECO:0000313" key="12">
    <source>
        <dbReference type="EMBL" id="MTD02138.1"/>
    </source>
</evidence>